<dbReference type="EMBL" id="JACIER010000006">
    <property type="protein sequence ID" value="MBB4044166.1"/>
    <property type="molecule type" value="Genomic_DNA"/>
</dbReference>
<keyword evidence="3" id="KW-1185">Reference proteome</keyword>
<evidence type="ECO:0000256" key="1">
    <source>
        <dbReference type="SAM" id="SignalP"/>
    </source>
</evidence>
<dbReference type="RefSeq" id="WP_148298473.1">
    <property type="nucleotide sequence ID" value="NZ_JACIER010000006.1"/>
</dbReference>
<name>A0A840CXX4_9BACE</name>
<accession>A0A840CXX4</accession>
<evidence type="ECO:0000313" key="3">
    <source>
        <dbReference type="Proteomes" id="UP000560658"/>
    </source>
</evidence>
<sequence>MRYLFLYLTSLMCCFAFFSCEPEIIEVKTMNHTRPIEVLKELVLIEGDSVAYNELMIAYFVRKNIEEYLIYSLFMIHQYNYPRAYSNVYSCLERASESNGNVMDERTKEMALKYLRRGAELNDYNSLSYLWSLYLEGKYVPKDTIMSQKIKNRMDEISLLKVYTTTRWD</sequence>
<proteinExistence type="predicted"/>
<dbReference type="Proteomes" id="UP000560658">
    <property type="component" value="Unassembled WGS sequence"/>
</dbReference>
<keyword evidence="1" id="KW-0732">Signal</keyword>
<feature type="signal peptide" evidence="1">
    <location>
        <begin position="1"/>
        <end position="18"/>
    </location>
</feature>
<protein>
    <submittedName>
        <fullName evidence="2">TPR repeat protein</fullName>
    </submittedName>
</protein>
<organism evidence="2 3">
    <name type="scientific">Bacteroides reticulotermitis</name>
    <dbReference type="NCBI Taxonomy" id="1133319"/>
    <lineage>
        <taxon>Bacteria</taxon>
        <taxon>Pseudomonadati</taxon>
        <taxon>Bacteroidota</taxon>
        <taxon>Bacteroidia</taxon>
        <taxon>Bacteroidales</taxon>
        <taxon>Bacteroidaceae</taxon>
        <taxon>Bacteroides</taxon>
    </lineage>
</organism>
<dbReference type="AlphaFoldDB" id="A0A840CXX4"/>
<gene>
    <name evidence="2" type="ORF">GGR06_001955</name>
</gene>
<feature type="chain" id="PRO_5032574647" evidence="1">
    <location>
        <begin position="19"/>
        <end position="169"/>
    </location>
</feature>
<reference evidence="2" key="1">
    <citation type="submission" date="2020-08" db="EMBL/GenBank/DDBJ databases">
        <title>Genomic Encyclopedia of Type Strains, Phase IV (KMG-IV): sequencing the most valuable type-strain genomes for metagenomic binning, comparative biology and taxonomic classification.</title>
        <authorList>
            <person name="Goeker M."/>
        </authorList>
    </citation>
    <scope>NUCLEOTIDE SEQUENCE [LARGE SCALE GENOMIC DNA]</scope>
    <source>
        <strain evidence="2">DSM 105720</strain>
    </source>
</reference>
<comment type="caution">
    <text evidence="2">The sequence shown here is derived from an EMBL/GenBank/DDBJ whole genome shotgun (WGS) entry which is preliminary data.</text>
</comment>
<dbReference type="PROSITE" id="PS51257">
    <property type="entry name" value="PROKAR_LIPOPROTEIN"/>
    <property type="match status" value="1"/>
</dbReference>
<dbReference type="Gene3D" id="1.25.40.10">
    <property type="entry name" value="Tetratricopeptide repeat domain"/>
    <property type="match status" value="1"/>
</dbReference>
<dbReference type="SUPFAM" id="SSF81901">
    <property type="entry name" value="HCP-like"/>
    <property type="match status" value="1"/>
</dbReference>
<evidence type="ECO:0000313" key="2">
    <source>
        <dbReference type="EMBL" id="MBB4044166.1"/>
    </source>
</evidence>
<dbReference type="InterPro" id="IPR011990">
    <property type="entry name" value="TPR-like_helical_dom_sf"/>
</dbReference>